<evidence type="ECO:0000313" key="9">
    <source>
        <dbReference type="Proteomes" id="UP000694844"/>
    </source>
</evidence>
<evidence type="ECO:0000256" key="7">
    <source>
        <dbReference type="SAM" id="MobiDB-lite"/>
    </source>
</evidence>
<keyword evidence="2" id="KW-0805">Transcription regulation</keyword>
<dbReference type="Gene3D" id="4.10.280.10">
    <property type="entry name" value="Helix-loop-helix DNA-binding domain"/>
    <property type="match status" value="1"/>
</dbReference>
<accession>A0A8B8APY9</accession>
<feature type="compositionally biased region" description="Basic residues" evidence="7">
    <location>
        <begin position="29"/>
        <end position="39"/>
    </location>
</feature>
<dbReference type="Pfam" id="PF00010">
    <property type="entry name" value="HLH"/>
    <property type="match status" value="1"/>
</dbReference>
<dbReference type="GO" id="GO:0005634">
    <property type="term" value="C:nucleus"/>
    <property type="evidence" value="ECO:0007669"/>
    <property type="project" value="UniProtKB-SubCell"/>
</dbReference>
<evidence type="ECO:0000256" key="1">
    <source>
        <dbReference type="ARBA" id="ARBA00004123"/>
    </source>
</evidence>
<evidence type="ECO:0000313" key="10">
    <source>
        <dbReference type="RefSeq" id="XP_022293245.1"/>
    </source>
</evidence>
<keyword evidence="6" id="KW-0175">Coiled coil</keyword>
<reference evidence="10" key="1">
    <citation type="submission" date="2025-08" db="UniProtKB">
        <authorList>
            <consortium name="RefSeq"/>
        </authorList>
    </citation>
    <scope>IDENTIFICATION</scope>
    <source>
        <tissue evidence="10">Whole sample</tissue>
    </source>
</reference>
<evidence type="ECO:0000256" key="5">
    <source>
        <dbReference type="ARBA" id="ARBA00023242"/>
    </source>
</evidence>
<gene>
    <name evidence="10" type="primary">LOC111103915</name>
</gene>
<dbReference type="GeneID" id="111103915"/>
<dbReference type="InterPro" id="IPR052207">
    <property type="entry name" value="Max-like/E-box_TFs"/>
</dbReference>
<feature type="compositionally biased region" description="Low complexity" evidence="7">
    <location>
        <begin position="40"/>
        <end position="56"/>
    </location>
</feature>
<dbReference type="RefSeq" id="XP_022293245.1">
    <property type="nucleotide sequence ID" value="XM_022437537.1"/>
</dbReference>
<keyword evidence="4" id="KW-0804">Transcription</keyword>
<evidence type="ECO:0000259" key="8">
    <source>
        <dbReference type="PROSITE" id="PS50888"/>
    </source>
</evidence>
<dbReference type="GO" id="GO:0000978">
    <property type="term" value="F:RNA polymerase II cis-regulatory region sequence-specific DNA binding"/>
    <property type="evidence" value="ECO:0007669"/>
    <property type="project" value="TreeGrafter"/>
</dbReference>
<dbReference type="PANTHER" id="PTHR15741:SF37">
    <property type="entry name" value="LD38259P"/>
    <property type="match status" value="1"/>
</dbReference>
<keyword evidence="3" id="KW-0238">DNA-binding</keyword>
<dbReference type="AlphaFoldDB" id="A0A8B8APY9"/>
<dbReference type="InterPro" id="IPR036638">
    <property type="entry name" value="HLH_DNA-bd_sf"/>
</dbReference>
<dbReference type="InterPro" id="IPR011598">
    <property type="entry name" value="bHLH_dom"/>
</dbReference>
<dbReference type="CDD" id="cd11405">
    <property type="entry name" value="bHLHzip_MLXIP_like"/>
    <property type="match status" value="1"/>
</dbReference>
<dbReference type="PANTHER" id="PTHR15741">
    <property type="entry name" value="BASIC HELIX-LOOP-HELIX ZIP TRANSCRIPTION FACTOR"/>
    <property type="match status" value="1"/>
</dbReference>
<sequence length="431" mass="48193">MTGYNDRQTEVDLSNLHKEITEKLQVNGKVKRKTRHRASRSPPTESSPSSPSSPRTGKCGRPANPIPRHKRDSHIKAEHKRRDKIQKGFESLRSLVPSLEDVSEKESKAVMLFKTAEYCRQLKGHCRGLSDEAAALRQEIQSLGTQIHDLQKELPVTGVDAVEELPSTDIDQLYEQYVAAQTKKNWKFYIFGFMIKPLFESFKVMVTTTTSDEFSQSVTNWVKEKLALPNLRIEILNCLRKVSKDTKIMDAPELLEVEAHLSCADKSCVSSEVKMEAEHTEFTPATVAIDSRVTLPSLHNTWNRSVFSTCELTTAFPSGTPMMSTNIDSGNCPLPQAVPEAAMCTDSQDLQLGVLADIPLPTCETEMSIVDSFLNNLESVDTLNNLLSDQPVSLSDITPTPITEGFITQSQTLYTQTFPATHQHHNMHFSL</sequence>
<feature type="coiled-coil region" evidence="6">
    <location>
        <begin position="119"/>
        <end position="153"/>
    </location>
</feature>
<organism evidence="9 10">
    <name type="scientific">Crassostrea virginica</name>
    <name type="common">Eastern oyster</name>
    <dbReference type="NCBI Taxonomy" id="6565"/>
    <lineage>
        <taxon>Eukaryota</taxon>
        <taxon>Metazoa</taxon>
        <taxon>Spiralia</taxon>
        <taxon>Lophotrochozoa</taxon>
        <taxon>Mollusca</taxon>
        <taxon>Bivalvia</taxon>
        <taxon>Autobranchia</taxon>
        <taxon>Pteriomorphia</taxon>
        <taxon>Ostreida</taxon>
        <taxon>Ostreoidea</taxon>
        <taxon>Ostreidae</taxon>
        <taxon>Crassostrea</taxon>
    </lineage>
</organism>
<evidence type="ECO:0000256" key="3">
    <source>
        <dbReference type="ARBA" id="ARBA00023125"/>
    </source>
</evidence>
<evidence type="ECO:0000256" key="6">
    <source>
        <dbReference type="SAM" id="Coils"/>
    </source>
</evidence>
<dbReference type="SMART" id="SM00353">
    <property type="entry name" value="HLH"/>
    <property type="match status" value="1"/>
</dbReference>
<feature type="compositionally biased region" description="Basic residues" evidence="7">
    <location>
        <begin position="67"/>
        <end position="84"/>
    </location>
</feature>
<protein>
    <submittedName>
        <fullName evidence="10">MLX-interacting protein-like</fullName>
    </submittedName>
</protein>
<name>A0A8B8APY9_CRAVI</name>
<dbReference type="PROSITE" id="PS50888">
    <property type="entry name" value="BHLH"/>
    <property type="match status" value="1"/>
</dbReference>
<feature type="region of interest" description="Disordered" evidence="7">
    <location>
        <begin position="1"/>
        <end position="84"/>
    </location>
</feature>
<dbReference type="OrthoDB" id="6022628at2759"/>
<feature type="domain" description="BHLH" evidence="8">
    <location>
        <begin position="69"/>
        <end position="122"/>
    </location>
</feature>
<dbReference type="SUPFAM" id="SSF47459">
    <property type="entry name" value="HLH, helix-loop-helix DNA-binding domain"/>
    <property type="match status" value="1"/>
</dbReference>
<evidence type="ECO:0000256" key="4">
    <source>
        <dbReference type="ARBA" id="ARBA00023163"/>
    </source>
</evidence>
<dbReference type="GO" id="GO:0000981">
    <property type="term" value="F:DNA-binding transcription factor activity, RNA polymerase II-specific"/>
    <property type="evidence" value="ECO:0007669"/>
    <property type="project" value="TreeGrafter"/>
</dbReference>
<keyword evidence="5" id="KW-0539">Nucleus</keyword>
<dbReference type="KEGG" id="cvn:111103915"/>
<evidence type="ECO:0000256" key="2">
    <source>
        <dbReference type="ARBA" id="ARBA00023015"/>
    </source>
</evidence>
<comment type="subcellular location">
    <subcellularLocation>
        <location evidence="1">Nucleus</location>
    </subcellularLocation>
</comment>
<keyword evidence="9" id="KW-1185">Reference proteome</keyword>
<feature type="compositionally biased region" description="Basic and acidic residues" evidence="7">
    <location>
        <begin position="7"/>
        <end position="22"/>
    </location>
</feature>
<proteinExistence type="predicted"/>
<dbReference type="Proteomes" id="UP000694844">
    <property type="component" value="Chromosome 7"/>
</dbReference>
<dbReference type="GO" id="GO:0046983">
    <property type="term" value="F:protein dimerization activity"/>
    <property type="evidence" value="ECO:0007669"/>
    <property type="project" value="InterPro"/>
</dbReference>